<evidence type="ECO:0000313" key="2">
    <source>
        <dbReference type="Proteomes" id="UP000031980"/>
    </source>
</evidence>
<reference evidence="1 2" key="1">
    <citation type="submission" date="2014-07" db="EMBL/GenBank/DDBJ databases">
        <title>Porphyromonadaceae bacterium OUH 308042 = ATCC BAA-2681 = DSM 28342 draft genome.</title>
        <authorList>
            <person name="Sydenham T.V."/>
            <person name="Hasman H."/>
            <person name="Justensen U.S."/>
        </authorList>
    </citation>
    <scope>NUCLEOTIDE SEQUENCE [LARGE SCALE GENOMIC DNA]</scope>
    <source>
        <strain evidence="1 2">OUH 308042</strain>
    </source>
</reference>
<accession>A0A0C3NFN2</accession>
<name>A0A0C3NFN2_9PORP</name>
<sequence>MVIFFFPLLLLQNKEEGSIPVYVLIGKNSVNIQYVEEYDSCRQHTTYWFSFKDTFDLECTFVRYTNMREDYLNDTLIKSRSFLDSISYYDEKWLLSFPKSIF</sequence>
<gene>
    <name evidence="1" type="ORF">BA92_07880</name>
</gene>
<dbReference type="AlphaFoldDB" id="A0A0C3NFN2"/>
<comment type="caution">
    <text evidence="1">The sequence shown here is derived from an EMBL/GenBank/DDBJ whole genome shotgun (WGS) entry which is preliminary data.</text>
</comment>
<protein>
    <submittedName>
        <fullName evidence="1">Uncharacterized protein</fullName>
    </submittedName>
</protein>
<dbReference type="EMBL" id="JPIU01000038">
    <property type="protein sequence ID" value="KIO44927.1"/>
    <property type="molecule type" value="Genomic_DNA"/>
</dbReference>
<keyword evidence="2" id="KW-1185">Reference proteome</keyword>
<evidence type="ECO:0000313" key="1">
    <source>
        <dbReference type="EMBL" id="KIO44927.1"/>
    </source>
</evidence>
<organism evidence="1 2">
    <name type="scientific">Sanguibacteroides justesenii</name>
    <dbReference type="NCBI Taxonomy" id="1547597"/>
    <lineage>
        <taxon>Bacteria</taxon>
        <taxon>Pseudomonadati</taxon>
        <taxon>Bacteroidota</taxon>
        <taxon>Bacteroidia</taxon>
        <taxon>Bacteroidales</taxon>
        <taxon>Porphyromonadaceae</taxon>
        <taxon>Sanguibacteroides</taxon>
    </lineage>
</organism>
<proteinExistence type="predicted"/>
<dbReference type="Proteomes" id="UP000031980">
    <property type="component" value="Unassembled WGS sequence"/>
</dbReference>